<evidence type="ECO:0000256" key="6">
    <source>
        <dbReference type="ARBA" id="ARBA00022989"/>
    </source>
</evidence>
<feature type="transmembrane region" description="Helical" evidence="8">
    <location>
        <begin position="186"/>
        <end position="206"/>
    </location>
</feature>
<feature type="transmembrane region" description="Helical" evidence="8">
    <location>
        <begin position="156"/>
        <end position="174"/>
    </location>
</feature>
<feature type="transmembrane region" description="Helical" evidence="8">
    <location>
        <begin position="279"/>
        <end position="298"/>
    </location>
</feature>
<dbReference type="PANTHER" id="PTHR36838:SF1">
    <property type="entry name" value="SLR1864 PROTEIN"/>
    <property type="match status" value="1"/>
</dbReference>
<dbReference type="PANTHER" id="PTHR36838">
    <property type="entry name" value="AUXIN EFFLUX CARRIER FAMILY PROTEIN"/>
    <property type="match status" value="1"/>
</dbReference>
<dbReference type="RefSeq" id="WP_137012930.1">
    <property type="nucleotide sequence ID" value="NZ_SZPX01000003.1"/>
</dbReference>
<dbReference type="GO" id="GO:0005886">
    <property type="term" value="C:plasma membrane"/>
    <property type="evidence" value="ECO:0007669"/>
    <property type="project" value="UniProtKB-SubCell"/>
</dbReference>
<dbReference type="Pfam" id="PF03547">
    <property type="entry name" value="Mem_trans"/>
    <property type="match status" value="1"/>
</dbReference>
<evidence type="ECO:0000256" key="4">
    <source>
        <dbReference type="ARBA" id="ARBA00022475"/>
    </source>
</evidence>
<name>A0A4U2Z8V2_9BACT</name>
<proteinExistence type="inferred from homology"/>
<keyword evidence="7 8" id="KW-0472">Membrane</keyword>
<keyword evidence="3" id="KW-0813">Transport</keyword>
<comment type="caution">
    <text evidence="9">The sequence shown here is derived from an EMBL/GenBank/DDBJ whole genome shotgun (WGS) entry which is preliminary data.</text>
</comment>
<dbReference type="OrthoDB" id="9786183at2"/>
<evidence type="ECO:0000313" key="10">
    <source>
        <dbReference type="Proteomes" id="UP000309561"/>
    </source>
</evidence>
<evidence type="ECO:0000256" key="3">
    <source>
        <dbReference type="ARBA" id="ARBA00022448"/>
    </source>
</evidence>
<keyword evidence="10" id="KW-1185">Reference proteome</keyword>
<keyword evidence="6 8" id="KW-1133">Transmembrane helix</keyword>
<dbReference type="GO" id="GO:0055085">
    <property type="term" value="P:transmembrane transport"/>
    <property type="evidence" value="ECO:0007669"/>
    <property type="project" value="InterPro"/>
</dbReference>
<dbReference type="EMBL" id="SZPX01000003">
    <property type="protein sequence ID" value="TKI69982.1"/>
    <property type="molecule type" value="Genomic_DNA"/>
</dbReference>
<protein>
    <submittedName>
        <fullName evidence="9">AEC family transporter</fullName>
    </submittedName>
</protein>
<evidence type="ECO:0000313" key="9">
    <source>
        <dbReference type="EMBL" id="TKI69982.1"/>
    </source>
</evidence>
<sequence length="299" mass="32560">MESFALIFSAIFIGYILSKSDLFPKETPLILNQFILYISAPALVLLKIPKLSFSLDALIPVFIAWSVMSVSAIAVFYLSKLFSFTKEVTGSLMLVAVLGNTTYLGIPIVSAYFGEDALGYVLMYDQLGTFIALSTYGTFVSVYYSSTKEVDIRALFLKILYFPPFLALIVALFLMGTSFHPVIESVLASLASTIVPLALVAVGLQLRFRLPKDEIKPFSVALAIKLVFAPLVAIFICRIFGWDSEAALVSIMESSMAPMITAAAVASMAGLAPRLSSAIVGYGILLSFATTWIFYHLIT</sequence>
<dbReference type="InterPro" id="IPR004776">
    <property type="entry name" value="Mem_transp_PIN-like"/>
</dbReference>
<feature type="transmembrane region" description="Helical" evidence="8">
    <location>
        <begin position="57"/>
        <end position="79"/>
    </location>
</feature>
<dbReference type="Gene3D" id="1.20.1530.20">
    <property type="match status" value="1"/>
</dbReference>
<dbReference type="Proteomes" id="UP000309561">
    <property type="component" value="Unassembled WGS sequence"/>
</dbReference>
<accession>A0A4U2Z8V2</accession>
<keyword evidence="4" id="KW-1003">Cell membrane</keyword>
<feature type="transmembrane region" description="Helical" evidence="8">
    <location>
        <begin position="91"/>
        <end position="114"/>
    </location>
</feature>
<evidence type="ECO:0000256" key="7">
    <source>
        <dbReference type="ARBA" id="ARBA00023136"/>
    </source>
</evidence>
<feature type="transmembrane region" description="Helical" evidence="8">
    <location>
        <begin position="218"/>
        <end position="241"/>
    </location>
</feature>
<keyword evidence="5 8" id="KW-0812">Transmembrane</keyword>
<evidence type="ECO:0000256" key="2">
    <source>
        <dbReference type="ARBA" id="ARBA00010145"/>
    </source>
</evidence>
<dbReference type="InterPro" id="IPR038770">
    <property type="entry name" value="Na+/solute_symporter_sf"/>
</dbReference>
<feature type="transmembrane region" description="Helical" evidence="8">
    <location>
        <begin position="126"/>
        <end position="144"/>
    </location>
</feature>
<evidence type="ECO:0000256" key="8">
    <source>
        <dbReference type="SAM" id="Phobius"/>
    </source>
</evidence>
<organism evidence="9 10">
    <name type="scientific">Sulfurimonas crateris</name>
    <dbReference type="NCBI Taxonomy" id="2574727"/>
    <lineage>
        <taxon>Bacteria</taxon>
        <taxon>Pseudomonadati</taxon>
        <taxon>Campylobacterota</taxon>
        <taxon>Epsilonproteobacteria</taxon>
        <taxon>Campylobacterales</taxon>
        <taxon>Sulfurimonadaceae</taxon>
        <taxon>Sulfurimonas</taxon>
    </lineage>
</organism>
<evidence type="ECO:0000256" key="1">
    <source>
        <dbReference type="ARBA" id="ARBA00004651"/>
    </source>
</evidence>
<comment type="similarity">
    <text evidence="2">Belongs to the auxin efflux carrier (TC 2.A.69) family.</text>
</comment>
<gene>
    <name evidence="9" type="ORF">FCU45_05045</name>
</gene>
<dbReference type="AlphaFoldDB" id="A0A4U2Z8V2"/>
<reference evidence="9 10" key="1">
    <citation type="submission" date="2019-04" db="EMBL/GenBank/DDBJ databases">
        <title>Sulfurimonas crateris sp. nov. a facultative anaerobic sulfur-oxidizing chemolithautotrophic bacterium isolated from a terrestrial mud vulcano.</title>
        <authorList>
            <person name="Ratnikova N.M."/>
            <person name="Slobodkin A.I."/>
            <person name="Merkel A.Y."/>
            <person name="Novikov A."/>
            <person name="Bonch-Osmolovskaya E.A."/>
            <person name="Slobodkina G.B."/>
        </authorList>
    </citation>
    <scope>NUCLEOTIDE SEQUENCE [LARGE SCALE GENOMIC DNA]</scope>
    <source>
        <strain evidence="9 10">SN118</strain>
    </source>
</reference>
<evidence type="ECO:0000256" key="5">
    <source>
        <dbReference type="ARBA" id="ARBA00022692"/>
    </source>
</evidence>
<comment type="subcellular location">
    <subcellularLocation>
        <location evidence="1">Cell membrane</location>
        <topology evidence="1">Multi-pass membrane protein</topology>
    </subcellularLocation>
</comment>